<dbReference type="GO" id="GO:0008800">
    <property type="term" value="F:beta-lactamase activity"/>
    <property type="evidence" value="ECO:0007669"/>
    <property type="project" value="UniProtKB-UniRule"/>
</dbReference>
<accession>A0A1H4IA45</accession>
<evidence type="ECO:0000256" key="3">
    <source>
        <dbReference type="ARBA" id="ARBA00022801"/>
    </source>
</evidence>
<dbReference type="PANTHER" id="PTHR35333">
    <property type="entry name" value="BETA-LACTAMASE"/>
    <property type="match status" value="1"/>
</dbReference>
<dbReference type="GO" id="GO:0030655">
    <property type="term" value="P:beta-lactam antibiotic catabolic process"/>
    <property type="evidence" value="ECO:0007669"/>
    <property type="project" value="InterPro"/>
</dbReference>
<comment type="catalytic activity">
    <reaction evidence="5">
        <text>a beta-lactam + H2O = a substituted beta-amino acid</text>
        <dbReference type="Rhea" id="RHEA:20401"/>
        <dbReference type="ChEBI" id="CHEBI:15377"/>
        <dbReference type="ChEBI" id="CHEBI:35627"/>
        <dbReference type="ChEBI" id="CHEBI:140347"/>
        <dbReference type="EC" id="3.5.2.6"/>
    </reaction>
</comment>
<evidence type="ECO:0000313" key="10">
    <source>
        <dbReference type="Proteomes" id="UP000198609"/>
    </source>
</evidence>
<proteinExistence type="inferred from homology"/>
<evidence type="ECO:0000259" key="8">
    <source>
        <dbReference type="Pfam" id="PF13354"/>
    </source>
</evidence>
<dbReference type="NCBIfam" id="NF033103">
    <property type="entry name" value="bla_class_A"/>
    <property type="match status" value="1"/>
</dbReference>
<name>A0A1H4IA45_STRMJ</name>
<keyword evidence="3 5" id="KW-0378">Hydrolase</keyword>
<evidence type="ECO:0000259" key="7">
    <source>
        <dbReference type="Pfam" id="PF09206"/>
    </source>
</evidence>
<dbReference type="InterPro" id="IPR013320">
    <property type="entry name" value="ConA-like_dom_sf"/>
</dbReference>
<dbReference type="Proteomes" id="UP000198609">
    <property type="component" value="Unassembled WGS sequence"/>
</dbReference>
<keyword evidence="4 5" id="KW-0046">Antibiotic resistance</keyword>
<dbReference type="GO" id="GO:0031221">
    <property type="term" value="P:arabinan metabolic process"/>
    <property type="evidence" value="ECO:0007669"/>
    <property type="project" value="InterPro"/>
</dbReference>
<evidence type="ECO:0000256" key="2">
    <source>
        <dbReference type="ARBA" id="ARBA00012865"/>
    </source>
</evidence>
<evidence type="ECO:0000313" key="9">
    <source>
        <dbReference type="EMBL" id="SEB30785.1"/>
    </source>
</evidence>
<feature type="region of interest" description="Disordered" evidence="6">
    <location>
        <begin position="268"/>
        <end position="288"/>
    </location>
</feature>
<feature type="compositionally biased region" description="Polar residues" evidence="6">
    <location>
        <begin position="277"/>
        <end position="288"/>
    </location>
</feature>
<evidence type="ECO:0000256" key="4">
    <source>
        <dbReference type="ARBA" id="ARBA00023251"/>
    </source>
</evidence>
<dbReference type="InterPro" id="IPR012338">
    <property type="entry name" value="Beta-lactam/transpept-like"/>
</dbReference>
<dbReference type="EC" id="3.5.2.6" evidence="2 5"/>
<feature type="domain" description="Beta-lactamase class A catalytic" evidence="8">
    <location>
        <begin position="361"/>
        <end position="581"/>
    </location>
</feature>
<dbReference type="InterPro" id="IPR045155">
    <property type="entry name" value="Beta-lactam_cat"/>
</dbReference>
<dbReference type="PRINTS" id="PR00118">
    <property type="entry name" value="BLACTAMASEA"/>
</dbReference>
<evidence type="ECO:0000256" key="6">
    <source>
        <dbReference type="SAM" id="MobiDB-lite"/>
    </source>
</evidence>
<dbReference type="GO" id="GO:0046677">
    <property type="term" value="P:response to antibiotic"/>
    <property type="evidence" value="ECO:0007669"/>
    <property type="project" value="UniProtKB-UniRule"/>
</dbReference>
<dbReference type="Pfam" id="PF09206">
    <property type="entry name" value="ArabFuran-catal"/>
    <property type="match status" value="1"/>
</dbReference>
<dbReference type="PROSITE" id="PS00146">
    <property type="entry name" value="BETA_LACTAMASE_A"/>
    <property type="match status" value="1"/>
</dbReference>
<reference evidence="10" key="1">
    <citation type="submission" date="2016-10" db="EMBL/GenBank/DDBJ databases">
        <authorList>
            <person name="Varghese N."/>
            <person name="Submissions S."/>
        </authorList>
    </citation>
    <scope>NUCLEOTIDE SEQUENCE [LARGE SCALE GENOMIC DNA]</scope>
    <source>
        <strain evidence="10">DSM 40318</strain>
    </source>
</reference>
<protein>
    <recommendedName>
        <fullName evidence="2 5">Beta-lactamase</fullName>
        <ecNumber evidence="2 5">3.5.2.6</ecNumber>
    </recommendedName>
</protein>
<dbReference type="PANTHER" id="PTHR35333:SF3">
    <property type="entry name" value="BETA-LACTAMASE-TYPE TRANSPEPTIDASE FOLD CONTAINING PROTEIN"/>
    <property type="match status" value="1"/>
</dbReference>
<comment type="similarity">
    <text evidence="1 5">Belongs to the class-A beta-lactamase family.</text>
</comment>
<dbReference type="SUPFAM" id="SSF56601">
    <property type="entry name" value="beta-lactamase/transpeptidase-like"/>
    <property type="match status" value="1"/>
</dbReference>
<organism evidence="9 10">
    <name type="scientific">Streptomyces melanosporofaciens</name>
    <dbReference type="NCBI Taxonomy" id="67327"/>
    <lineage>
        <taxon>Bacteria</taxon>
        <taxon>Bacillati</taxon>
        <taxon>Actinomycetota</taxon>
        <taxon>Actinomycetes</taxon>
        <taxon>Kitasatosporales</taxon>
        <taxon>Streptomycetaceae</taxon>
        <taxon>Streptomyces</taxon>
        <taxon>Streptomyces violaceusniger group</taxon>
    </lineage>
</organism>
<keyword evidence="10" id="KW-1185">Reference proteome</keyword>
<dbReference type="AlphaFoldDB" id="A0A1H4IA45"/>
<dbReference type="GO" id="GO:0046556">
    <property type="term" value="F:alpha-L-arabinofuranosidase activity"/>
    <property type="evidence" value="ECO:0007669"/>
    <property type="project" value="InterPro"/>
</dbReference>
<dbReference type="InterPro" id="IPR015289">
    <property type="entry name" value="A-L-arabinofuranosidase_B_cat"/>
</dbReference>
<sequence>MAAHSTVRALYGSYSGSLYQVRRSSDNATRDIGVLAPDGVANAAAQDSFCAGTSCVITAVYDQSGHGNDLWYQGSAQVPGSSQSRPAKATSESLTAGGTKAYSLYINPGNSYCRDGHLTGVSTGAAPEGAYMVTSGTHVNSGCCFDYGNSAADRSMTALSGRGRRARGVETSTSAFFFGGATLRIRYLYFIRNQGKGNRHSAERLVGNSLSSFWVWKIKAEWVISAMMEACGSGLTGRHSLLCWRMQERGPVPASSCDDARRCNEKSYSRRAESHNLKGSNRGQRRCSSVSPSLSIGTRITVPLIDVRFSRRAVLTASAGAGLTALSVLGMAAPEVHAATPDHGLAQRLRALETEHGARLGVFALDTATGRTVTYRAGERFPICSVFKALAAAAVLRDLDHGGDVLARRIRYDAALVRRSGYSPVTSRAENLAEGMTVSELCAAAVSESDNTAGNLLLRLLNGPTGITRFCRSLGDGTTRLDRWEPELNSAEPWRKTDTTSPAALGGTFGRLLLGDALCLEDRRLLTDWLVANTTNGERFRKALPTDWVLADKTGGGDDYGVANDVGVVWPPKRQPLLLSLLSTTHDPAGPSDDLLVAEATRMVADALS</sequence>
<dbReference type="EMBL" id="FNST01000001">
    <property type="protein sequence ID" value="SEB30785.1"/>
    <property type="molecule type" value="Genomic_DNA"/>
</dbReference>
<gene>
    <name evidence="9" type="ORF">SAMN04490356_0289</name>
</gene>
<feature type="domain" description="Alpha-L-arabinofuranosidase B catalytic" evidence="7">
    <location>
        <begin position="1"/>
        <end position="155"/>
    </location>
</feature>
<dbReference type="InterPro" id="IPR023650">
    <property type="entry name" value="Beta-lactam_class-A_AS"/>
</dbReference>
<evidence type="ECO:0000256" key="1">
    <source>
        <dbReference type="ARBA" id="ARBA00009009"/>
    </source>
</evidence>
<dbReference type="Pfam" id="PF13354">
    <property type="entry name" value="Beta-lactamase2"/>
    <property type="match status" value="1"/>
</dbReference>
<dbReference type="SUPFAM" id="SSF49899">
    <property type="entry name" value="Concanavalin A-like lectins/glucanases"/>
    <property type="match status" value="1"/>
</dbReference>
<dbReference type="Gene3D" id="2.60.120.200">
    <property type="match status" value="1"/>
</dbReference>
<evidence type="ECO:0000256" key="5">
    <source>
        <dbReference type="RuleBase" id="RU361140"/>
    </source>
</evidence>
<dbReference type="InterPro" id="IPR000871">
    <property type="entry name" value="Beta-lactam_class-A"/>
</dbReference>
<dbReference type="Gene3D" id="3.40.710.10">
    <property type="entry name" value="DD-peptidase/beta-lactamase superfamily"/>
    <property type="match status" value="1"/>
</dbReference>